<dbReference type="SMART" id="SM00553">
    <property type="entry name" value="SEP"/>
    <property type="match status" value="1"/>
</dbReference>
<dbReference type="AlphaFoldDB" id="A0A167UCH8"/>
<dbReference type="InterPro" id="IPR012989">
    <property type="entry name" value="SEP_domain"/>
</dbReference>
<gene>
    <name evidence="5" type="ORF">EN45_077290</name>
</gene>
<dbReference type="Gene3D" id="3.30.420.210">
    <property type="entry name" value="SEP domain"/>
    <property type="match status" value="1"/>
</dbReference>
<dbReference type="FunFam" id="3.30.420.210:FF:000002">
    <property type="entry name" value="UBX domain-containing protein 1"/>
    <property type="match status" value="1"/>
</dbReference>
<dbReference type="Pfam" id="PF08059">
    <property type="entry name" value="SEP"/>
    <property type="match status" value="1"/>
</dbReference>
<dbReference type="InterPro" id="IPR029071">
    <property type="entry name" value="Ubiquitin-like_domsf"/>
</dbReference>
<dbReference type="GO" id="GO:0043161">
    <property type="term" value="P:proteasome-mediated ubiquitin-dependent protein catabolic process"/>
    <property type="evidence" value="ECO:0007669"/>
    <property type="project" value="TreeGrafter"/>
</dbReference>
<accession>A0A167UCH8</accession>
<feature type="compositionally biased region" description="Polar residues" evidence="2">
    <location>
        <begin position="191"/>
        <end position="201"/>
    </location>
</feature>
<dbReference type="GO" id="GO:0000045">
    <property type="term" value="P:autophagosome assembly"/>
    <property type="evidence" value="ECO:0007669"/>
    <property type="project" value="TreeGrafter"/>
</dbReference>
<reference evidence="5" key="1">
    <citation type="journal article" date="2014" name="Genome Announc.">
        <title>Complete sequencing and chromosome-scale genome assembly of the industrial progenitor strain P2niaD18 from the penicillin producer Penicillium chrysogenum.</title>
        <authorList>
            <person name="Specht T."/>
            <person name="Dahlmann T.A."/>
            <person name="Zadra I."/>
            <person name="Kurnsteiner H."/>
            <person name="Kuck U."/>
        </authorList>
    </citation>
    <scope>NUCLEOTIDE SEQUENCE [LARGE SCALE GENOMIC DNA]</scope>
    <source>
        <strain evidence="5">P2niaD18</strain>
    </source>
</reference>
<feature type="compositionally biased region" description="Basic and acidic residues" evidence="2">
    <location>
        <begin position="147"/>
        <end position="158"/>
    </location>
</feature>
<dbReference type="EMBL" id="CM002799">
    <property type="protein sequence ID" value="KZN89135.1"/>
    <property type="molecule type" value="Genomic_DNA"/>
</dbReference>
<dbReference type="InterPro" id="IPR001012">
    <property type="entry name" value="UBX_dom"/>
</dbReference>
<dbReference type="PROSITE" id="PS51399">
    <property type="entry name" value="SEP"/>
    <property type="match status" value="1"/>
</dbReference>
<dbReference type="FunFam" id="3.10.20.90:FF:000179">
    <property type="entry name" value="Plant UBX domain-containing protein 4"/>
    <property type="match status" value="1"/>
</dbReference>
<dbReference type="Pfam" id="PF00789">
    <property type="entry name" value="UBX"/>
    <property type="match status" value="1"/>
</dbReference>
<dbReference type="Gene3D" id="3.10.20.90">
    <property type="entry name" value="Phosphatidylinositol 3-kinase Catalytic Subunit, Chain A, domain 1"/>
    <property type="match status" value="1"/>
</dbReference>
<name>A0A167UCH8_PENCH</name>
<evidence type="ECO:0000259" key="4">
    <source>
        <dbReference type="PROSITE" id="PS51399"/>
    </source>
</evidence>
<feature type="compositionally biased region" description="Gly residues" evidence="2">
    <location>
        <begin position="111"/>
        <end position="121"/>
    </location>
</feature>
<protein>
    <submittedName>
        <fullName evidence="5">UBX domain-containing protein</fullName>
    </submittedName>
</protein>
<dbReference type="CDD" id="cd14348">
    <property type="entry name" value="UBA_p47"/>
    <property type="match status" value="1"/>
</dbReference>
<dbReference type="SUPFAM" id="SSF54236">
    <property type="entry name" value="Ubiquitin-like"/>
    <property type="match status" value="1"/>
</dbReference>
<dbReference type="InterPro" id="IPR036241">
    <property type="entry name" value="NSFL1C_SEP_dom_sf"/>
</dbReference>
<feature type="compositionally biased region" description="Gly residues" evidence="2">
    <location>
        <begin position="65"/>
        <end position="78"/>
    </location>
</feature>
<feature type="region of interest" description="Disordered" evidence="2">
    <location>
        <begin position="265"/>
        <end position="322"/>
    </location>
</feature>
<dbReference type="SUPFAM" id="SSF46934">
    <property type="entry name" value="UBA-like"/>
    <property type="match status" value="1"/>
</dbReference>
<organism evidence="5">
    <name type="scientific">Penicillium chrysogenum</name>
    <name type="common">Penicillium notatum</name>
    <dbReference type="NCBI Taxonomy" id="5076"/>
    <lineage>
        <taxon>Eukaryota</taxon>
        <taxon>Fungi</taxon>
        <taxon>Dikarya</taxon>
        <taxon>Ascomycota</taxon>
        <taxon>Pezizomycotina</taxon>
        <taxon>Eurotiomycetes</taxon>
        <taxon>Eurotiomycetidae</taxon>
        <taxon>Eurotiales</taxon>
        <taxon>Aspergillaceae</taxon>
        <taxon>Penicillium</taxon>
        <taxon>Penicillium chrysogenum species complex</taxon>
    </lineage>
</organism>
<sequence length="400" mass="42170">MEGNPAEHDEAVSQFCAMTGTQASDAQEYLAANGWDIETAVTEFFAEQDEALQDTSAGGERQLGTEGGSGAPVGGRTLGGSAVPASSAAESSSSARRAAPKKKFATLGDFASGGGGGGGDSSDGDDTDDHDFFAGGEKSGLAVQNPDDLKKKILEKAHKAQPPPSDAPQPRASHFTGTARTLGGDDAPSQVIESPSAPSQQRARRVQRTLHFWADGFSVDDGELFRSDDPRNAEILDGIRQGRAPLSIMNVQPGQEVDVELKQHEEKYTKPKPKYKPFSGSGQRLGSPTPGVRSPAPPTPSSSTSGTPAQEPAKPNVDESQPMVTLQIRLGDGTRLTSRFNTTATIGDVYAFVAAATPDGANRAWVLMTTFPSTELKDWDVVLGDMPDFKRGGVIVQKWQ</sequence>
<feature type="region of interest" description="Disordered" evidence="2">
    <location>
        <begin position="46"/>
        <end position="205"/>
    </location>
</feature>
<dbReference type="CDD" id="cd01770">
    <property type="entry name" value="UBX_UBXN2"/>
    <property type="match status" value="1"/>
</dbReference>
<dbReference type="Proteomes" id="UP000076449">
    <property type="component" value="Chromosome II"/>
</dbReference>
<evidence type="ECO:0000259" key="3">
    <source>
        <dbReference type="PROSITE" id="PS50033"/>
    </source>
</evidence>
<dbReference type="PANTHER" id="PTHR23333:SF20">
    <property type="entry name" value="NSFL1 COFACTOR P47"/>
    <property type="match status" value="1"/>
</dbReference>
<evidence type="ECO:0000256" key="2">
    <source>
        <dbReference type="SAM" id="MobiDB-lite"/>
    </source>
</evidence>
<evidence type="ECO:0000313" key="5">
    <source>
        <dbReference type="EMBL" id="KZN89135.1"/>
    </source>
</evidence>
<dbReference type="GO" id="GO:0061025">
    <property type="term" value="P:membrane fusion"/>
    <property type="evidence" value="ECO:0007669"/>
    <property type="project" value="TreeGrafter"/>
</dbReference>
<feature type="domain" description="UBX" evidence="3">
    <location>
        <begin position="319"/>
        <end position="372"/>
    </location>
</feature>
<dbReference type="PhylomeDB" id="A0A167UCH8"/>
<dbReference type="SMART" id="SM00166">
    <property type="entry name" value="UBX"/>
    <property type="match status" value="1"/>
</dbReference>
<dbReference type="Gene3D" id="1.10.8.10">
    <property type="entry name" value="DNA helicase RuvA subunit, C-terminal domain"/>
    <property type="match status" value="1"/>
</dbReference>
<dbReference type="SUPFAM" id="SSF102848">
    <property type="entry name" value="NSFL1 (p97 ATPase) cofactor p47, SEP domain"/>
    <property type="match status" value="1"/>
</dbReference>
<dbReference type="PANTHER" id="PTHR23333">
    <property type="entry name" value="UBX DOMAIN CONTAINING PROTEIN"/>
    <property type="match status" value="1"/>
</dbReference>
<proteinExistence type="predicted"/>
<dbReference type="GO" id="GO:0007030">
    <property type="term" value="P:Golgi organization"/>
    <property type="evidence" value="ECO:0007669"/>
    <property type="project" value="TreeGrafter"/>
</dbReference>
<dbReference type="GO" id="GO:0031468">
    <property type="term" value="P:nuclear membrane reassembly"/>
    <property type="evidence" value="ECO:0007669"/>
    <property type="project" value="TreeGrafter"/>
</dbReference>
<dbReference type="GO" id="GO:0043130">
    <property type="term" value="F:ubiquitin binding"/>
    <property type="evidence" value="ECO:0007669"/>
    <property type="project" value="TreeGrafter"/>
</dbReference>
<dbReference type="GO" id="GO:0005634">
    <property type="term" value="C:nucleus"/>
    <property type="evidence" value="ECO:0007669"/>
    <property type="project" value="TreeGrafter"/>
</dbReference>
<dbReference type="Pfam" id="PF14555">
    <property type="entry name" value="UBA_4"/>
    <property type="match status" value="1"/>
</dbReference>
<feature type="domain" description="SEP" evidence="4">
    <location>
        <begin position="205"/>
        <end position="269"/>
    </location>
</feature>
<evidence type="ECO:0000256" key="1">
    <source>
        <dbReference type="ARBA" id="ARBA00022786"/>
    </source>
</evidence>
<dbReference type="GO" id="GO:0005829">
    <property type="term" value="C:cytosol"/>
    <property type="evidence" value="ECO:0007669"/>
    <property type="project" value="TreeGrafter"/>
</dbReference>
<feature type="compositionally biased region" description="Low complexity" evidence="2">
    <location>
        <begin position="81"/>
        <end position="97"/>
    </location>
</feature>
<keyword evidence="1" id="KW-0833">Ubl conjugation pathway</keyword>
<dbReference type="PROSITE" id="PS50033">
    <property type="entry name" value="UBX"/>
    <property type="match status" value="1"/>
</dbReference>
<dbReference type="InterPro" id="IPR009060">
    <property type="entry name" value="UBA-like_sf"/>
</dbReference>